<proteinExistence type="predicted"/>
<reference evidence="3 4" key="1">
    <citation type="submission" date="2023-07" db="EMBL/GenBank/DDBJ databases">
        <title>Genomic Encyclopedia of Type Strains, Phase IV (KMG-IV): sequencing the most valuable type-strain genomes for metagenomic binning, comparative biology and taxonomic classification.</title>
        <authorList>
            <person name="Goeker M."/>
        </authorList>
    </citation>
    <scope>NUCLEOTIDE SEQUENCE [LARGE SCALE GENOMIC DNA]</scope>
    <source>
        <strain evidence="3 4">DSM 17740</strain>
    </source>
</reference>
<dbReference type="Pfam" id="PF00578">
    <property type="entry name" value="AhpC-TSA"/>
    <property type="match status" value="1"/>
</dbReference>
<name>A0ABU0CTG2_9BACI</name>
<evidence type="ECO:0000259" key="2">
    <source>
        <dbReference type="Pfam" id="PF00578"/>
    </source>
</evidence>
<sequence length="68" mass="7834">MEKDNRSEALTVEQLDHGPLPFCASRDDMAPLFTAEAYVNEQIQTVRLEDLRGSWTVLFFYASDFTFV</sequence>
<accession>A0ABU0CTG2</accession>
<evidence type="ECO:0000313" key="3">
    <source>
        <dbReference type="EMBL" id="MDQ0339711.1"/>
    </source>
</evidence>
<dbReference type="SUPFAM" id="SSF52833">
    <property type="entry name" value="Thioredoxin-like"/>
    <property type="match status" value="1"/>
</dbReference>
<dbReference type="EMBL" id="JAUSUQ010000009">
    <property type="protein sequence ID" value="MDQ0339711.1"/>
    <property type="molecule type" value="Genomic_DNA"/>
</dbReference>
<evidence type="ECO:0000313" key="4">
    <source>
        <dbReference type="Proteomes" id="UP001232445"/>
    </source>
</evidence>
<comment type="caution">
    <text evidence="3">The sequence shown here is derived from an EMBL/GenBank/DDBJ whole genome shotgun (WGS) entry which is preliminary data.</text>
</comment>
<evidence type="ECO:0000256" key="1">
    <source>
        <dbReference type="ARBA" id="ARBA00023157"/>
    </source>
</evidence>
<organism evidence="3 4">
    <name type="scientific">Caldalkalibacillus uzonensis</name>
    <dbReference type="NCBI Taxonomy" id="353224"/>
    <lineage>
        <taxon>Bacteria</taxon>
        <taxon>Bacillati</taxon>
        <taxon>Bacillota</taxon>
        <taxon>Bacilli</taxon>
        <taxon>Bacillales</taxon>
        <taxon>Bacillaceae</taxon>
        <taxon>Caldalkalibacillus</taxon>
    </lineage>
</organism>
<gene>
    <name evidence="3" type="ORF">J2S00_002504</name>
</gene>
<dbReference type="InterPro" id="IPR000866">
    <property type="entry name" value="AhpC/TSA"/>
</dbReference>
<dbReference type="Proteomes" id="UP001232445">
    <property type="component" value="Unassembled WGS sequence"/>
</dbReference>
<dbReference type="Gene3D" id="3.40.30.10">
    <property type="entry name" value="Glutaredoxin"/>
    <property type="match status" value="1"/>
</dbReference>
<protein>
    <submittedName>
        <fullName evidence="3">Type VI protein secretion system component Hcp</fullName>
    </submittedName>
</protein>
<dbReference type="InterPro" id="IPR036249">
    <property type="entry name" value="Thioredoxin-like_sf"/>
</dbReference>
<keyword evidence="1" id="KW-1015">Disulfide bond</keyword>
<keyword evidence="4" id="KW-1185">Reference proteome</keyword>
<feature type="domain" description="Alkyl hydroperoxide reductase subunit C/ Thiol specific antioxidant" evidence="2">
    <location>
        <begin position="28"/>
        <end position="68"/>
    </location>
</feature>